<dbReference type="InterPro" id="IPR051631">
    <property type="entry name" value="Ankyrin-KH/SAM_domain"/>
</dbReference>
<feature type="repeat" description="ANK" evidence="3">
    <location>
        <begin position="48"/>
        <end position="80"/>
    </location>
</feature>
<dbReference type="Gene3D" id="1.25.40.20">
    <property type="entry name" value="Ankyrin repeat-containing domain"/>
    <property type="match status" value="1"/>
</dbReference>
<evidence type="ECO:0000256" key="2">
    <source>
        <dbReference type="ARBA" id="ARBA00023043"/>
    </source>
</evidence>
<dbReference type="SUPFAM" id="SSF48403">
    <property type="entry name" value="Ankyrin repeat"/>
    <property type="match status" value="1"/>
</dbReference>
<proteinExistence type="predicted"/>
<dbReference type="PANTHER" id="PTHR23206">
    <property type="entry name" value="MASK PROTEIN"/>
    <property type="match status" value="1"/>
</dbReference>
<sequence>MLLERGADVNSHESEVIPPLHAAIFGGNAVMVELLIARGADVEMPNRSGYRPLMEAVRRGYRDIAESLLLAGAAVEAVSETDHEITALSLAIDSGYDRLFVLLEKFRALRHSN</sequence>
<protein>
    <submittedName>
        <fullName evidence="4">Uncharacterized protein</fullName>
    </submittedName>
</protein>
<dbReference type="EMBL" id="CABIJS010000004">
    <property type="protein sequence ID" value="VUZ38660.1"/>
    <property type="molecule type" value="Genomic_DNA"/>
</dbReference>
<dbReference type="AlphaFoldDB" id="A0A564XUL8"/>
<dbReference type="PROSITE" id="PS50297">
    <property type="entry name" value="ANK_REP_REGION"/>
    <property type="match status" value="2"/>
</dbReference>
<name>A0A564XUL8_HYMDI</name>
<reference evidence="4 5" key="1">
    <citation type="submission" date="2019-07" db="EMBL/GenBank/DDBJ databases">
        <authorList>
            <person name="Jastrzebski P J."/>
            <person name="Paukszto L."/>
            <person name="Jastrzebski P J."/>
        </authorList>
    </citation>
    <scope>NUCLEOTIDE SEQUENCE [LARGE SCALE GENOMIC DNA]</scope>
    <source>
        <strain evidence="4 5">WMS-il1</strain>
    </source>
</reference>
<dbReference type="Proteomes" id="UP000321570">
    <property type="component" value="Unassembled WGS sequence"/>
</dbReference>
<dbReference type="PROSITE" id="PS50088">
    <property type="entry name" value="ANK_REPEAT"/>
    <property type="match status" value="2"/>
</dbReference>
<keyword evidence="2 3" id="KW-0040">ANK repeat</keyword>
<gene>
    <name evidence="4" type="ORF">WMSIL1_LOCUS122</name>
</gene>
<organism evidence="4 5">
    <name type="scientific">Hymenolepis diminuta</name>
    <name type="common">Rat tapeworm</name>
    <dbReference type="NCBI Taxonomy" id="6216"/>
    <lineage>
        <taxon>Eukaryota</taxon>
        <taxon>Metazoa</taxon>
        <taxon>Spiralia</taxon>
        <taxon>Lophotrochozoa</taxon>
        <taxon>Platyhelminthes</taxon>
        <taxon>Cestoda</taxon>
        <taxon>Eucestoda</taxon>
        <taxon>Cyclophyllidea</taxon>
        <taxon>Hymenolepididae</taxon>
        <taxon>Hymenolepis</taxon>
    </lineage>
</organism>
<evidence type="ECO:0000256" key="1">
    <source>
        <dbReference type="ARBA" id="ARBA00022737"/>
    </source>
</evidence>
<dbReference type="InterPro" id="IPR002110">
    <property type="entry name" value="Ankyrin_rpt"/>
</dbReference>
<keyword evidence="1" id="KW-0677">Repeat</keyword>
<evidence type="ECO:0000313" key="4">
    <source>
        <dbReference type="EMBL" id="VUZ38660.1"/>
    </source>
</evidence>
<dbReference type="PANTHER" id="PTHR23206:SF8">
    <property type="entry name" value="ANKYRIN REPEAT AND KH DOMAIN-CONTAINING 1"/>
    <property type="match status" value="1"/>
</dbReference>
<evidence type="ECO:0000256" key="3">
    <source>
        <dbReference type="PROSITE-ProRule" id="PRU00023"/>
    </source>
</evidence>
<dbReference type="InterPro" id="IPR036770">
    <property type="entry name" value="Ankyrin_rpt-contain_sf"/>
</dbReference>
<dbReference type="SMART" id="SM00248">
    <property type="entry name" value="ANK"/>
    <property type="match status" value="3"/>
</dbReference>
<keyword evidence="5" id="KW-1185">Reference proteome</keyword>
<dbReference type="Pfam" id="PF12796">
    <property type="entry name" value="Ank_2"/>
    <property type="match status" value="1"/>
</dbReference>
<evidence type="ECO:0000313" key="5">
    <source>
        <dbReference type="Proteomes" id="UP000321570"/>
    </source>
</evidence>
<accession>A0A564XUL8</accession>
<feature type="repeat" description="ANK" evidence="3">
    <location>
        <begin position="15"/>
        <end position="47"/>
    </location>
</feature>